<gene>
    <name evidence="1" type="ORF">LEP1GSC081_0859</name>
</gene>
<accession>A0A0E2BB35</accession>
<protein>
    <submittedName>
        <fullName evidence="1">Uncharacterized protein</fullName>
    </submittedName>
</protein>
<reference evidence="1 2" key="1">
    <citation type="submission" date="2012-10" db="EMBL/GenBank/DDBJ databases">
        <authorList>
            <person name="Harkins D.M."/>
            <person name="Durkin A.S."/>
            <person name="Brinkac L.M."/>
            <person name="Selengut J.D."/>
            <person name="Sanka R."/>
            <person name="DePew J."/>
            <person name="Purushe J."/>
            <person name="Peacock S.J."/>
            <person name="Thaipadungpanit J."/>
            <person name="Wuthiekanun V.W."/>
            <person name="Day N.P."/>
            <person name="Vinetz J.M."/>
            <person name="Sutton G.G."/>
            <person name="Nelson W.C."/>
            <person name="Fouts D.E."/>
        </authorList>
    </citation>
    <scope>NUCLEOTIDE SEQUENCE [LARGE SCALE GENOMIC DNA]</scope>
    <source>
        <strain evidence="1 2">H1</strain>
    </source>
</reference>
<dbReference type="Proteomes" id="UP000006253">
    <property type="component" value="Unassembled WGS sequence"/>
</dbReference>
<comment type="caution">
    <text evidence="1">The sequence shown here is derived from an EMBL/GenBank/DDBJ whole genome shotgun (WGS) entry which is preliminary data.</text>
</comment>
<evidence type="ECO:0000313" key="1">
    <source>
        <dbReference type="EMBL" id="EKO14329.1"/>
    </source>
</evidence>
<proteinExistence type="predicted"/>
<dbReference type="AlphaFoldDB" id="A0A0E2BB35"/>
<organism evidence="1 2">
    <name type="scientific">Leptospira kirschneri str. H1</name>
    <dbReference type="NCBI Taxonomy" id="1049966"/>
    <lineage>
        <taxon>Bacteria</taxon>
        <taxon>Pseudomonadati</taxon>
        <taxon>Spirochaetota</taxon>
        <taxon>Spirochaetia</taxon>
        <taxon>Leptospirales</taxon>
        <taxon>Leptospiraceae</taxon>
        <taxon>Leptospira</taxon>
    </lineage>
</organism>
<evidence type="ECO:0000313" key="2">
    <source>
        <dbReference type="Proteomes" id="UP000006253"/>
    </source>
</evidence>
<dbReference type="EMBL" id="AHMY02000056">
    <property type="protein sequence ID" value="EKO14329.1"/>
    <property type="molecule type" value="Genomic_DNA"/>
</dbReference>
<name>A0A0E2BB35_9LEPT</name>
<sequence length="37" mass="4616">MFPLYNLLTRVKEPIRQGFLRRTLFNRNSVFRKNNLY</sequence>